<evidence type="ECO:0000256" key="1">
    <source>
        <dbReference type="SAM" id="MobiDB-lite"/>
    </source>
</evidence>
<evidence type="ECO:0000313" key="4">
    <source>
        <dbReference type="Proteomes" id="UP000297729"/>
    </source>
</evidence>
<accession>A0A4Y9RWJ5</accession>
<feature type="non-terminal residue" evidence="3">
    <location>
        <position position="249"/>
    </location>
</feature>
<dbReference type="OrthoDB" id="8527869at2"/>
<feature type="region of interest" description="Disordered" evidence="1">
    <location>
        <begin position="189"/>
        <end position="237"/>
    </location>
</feature>
<dbReference type="EMBL" id="SPVG01000272">
    <property type="protein sequence ID" value="TFW13657.1"/>
    <property type="molecule type" value="Genomic_DNA"/>
</dbReference>
<keyword evidence="2" id="KW-1133">Transmembrane helix</keyword>
<dbReference type="RefSeq" id="WP_135204951.1">
    <property type="nucleotide sequence ID" value="NZ_SPVG01000272.1"/>
</dbReference>
<keyword evidence="4" id="KW-1185">Reference proteome</keyword>
<feature type="transmembrane region" description="Helical" evidence="2">
    <location>
        <begin position="27"/>
        <end position="48"/>
    </location>
</feature>
<evidence type="ECO:0000256" key="2">
    <source>
        <dbReference type="SAM" id="Phobius"/>
    </source>
</evidence>
<comment type="caution">
    <text evidence="3">The sequence shown here is derived from an EMBL/GenBank/DDBJ whole genome shotgun (WGS) entry which is preliminary data.</text>
</comment>
<dbReference type="Proteomes" id="UP000297729">
    <property type="component" value="Unassembled WGS sequence"/>
</dbReference>
<keyword evidence="2" id="KW-0812">Transmembrane</keyword>
<gene>
    <name evidence="3" type="ORF">E4L98_28680</name>
</gene>
<dbReference type="AlphaFoldDB" id="A0A4Y9RWJ5"/>
<proteinExistence type="predicted"/>
<organism evidence="3 4">
    <name type="scientific">Duganella callida</name>
    <dbReference type="NCBI Taxonomy" id="2561932"/>
    <lineage>
        <taxon>Bacteria</taxon>
        <taxon>Pseudomonadati</taxon>
        <taxon>Pseudomonadota</taxon>
        <taxon>Betaproteobacteria</taxon>
        <taxon>Burkholderiales</taxon>
        <taxon>Oxalobacteraceae</taxon>
        <taxon>Telluria group</taxon>
        <taxon>Duganella</taxon>
    </lineage>
</organism>
<name>A0A4Y9RWJ5_9BURK</name>
<evidence type="ECO:0000313" key="3">
    <source>
        <dbReference type="EMBL" id="TFW13657.1"/>
    </source>
</evidence>
<feature type="compositionally biased region" description="Pro residues" evidence="1">
    <location>
        <begin position="209"/>
        <end position="235"/>
    </location>
</feature>
<sequence>MSTHPITGKQKAAASIALPYWISEIGLIRTAALTLLAAVTVSLTGVLLSEMQLRQSSQWQEQAQRTRDAAWSRYSQVELEKRDIRNFQRRFVALHRRGLVGDERRLEWLDAIRQTQEQLKLPPLSYEIEPQQAVHLATPVDLGEFQLYGSRVRLHMELVHELDLFNFLQTLRQYGYFAVQDCSVRRLAAGPGANNNHRPPKTQKKIKQKPPPPPPHPAPPPRGPPARPPPRPRLCPDPMQAIAILPFLH</sequence>
<protein>
    <submittedName>
        <fullName evidence="3">Uncharacterized protein</fullName>
    </submittedName>
</protein>
<keyword evidence="2" id="KW-0472">Membrane</keyword>
<feature type="compositionally biased region" description="Basic residues" evidence="1">
    <location>
        <begin position="198"/>
        <end position="208"/>
    </location>
</feature>
<reference evidence="3 4" key="1">
    <citation type="submission" date="2019-03" db="EMBL/GenBank/DDBJ databases">
        <title>Draft Genome Sequence of Duganella callidus sp. nov., a Novel Duganella Species Isolated from Cultivated Soil.</title>
        <authorList>
            <person name="Raths R."/>
            <person name="Peta V."/>
            <person name="Bucking H."/>
        </authorList>
    </citation>
    <scope>NUCLEOTIDE SEQUENCE [LARGE SCALE GENOMIC DNA]</scope>
    <source>
        <strain evidence="3 4">DN04</strain>
    </source>
</reference>